<dbReference type="EMBL" id="JACHJU010000002">
    <property type="protein sequence ID" value="MBB4940791.1"/>
    <property type="molecule type" value="Genomic_DNA"/>
</dbReference>
<evidence type="ECO:0000313" key="1">
    <source>
        <dbReference type="EMBL" id="MBB4940791.1"/>
    </source>
</evidence>
<sequence>MYEQSLPGAPASIRGAQEWIRSVASAHHPSLTKDAGEVIGELMAIAIRRTPKDGTIHLKATTSDEGLKVEIQDPGQAFEPTGTEWAQVSTLVWSARSSGNAGGHLTEVEIRAQQATPA</sequence>
<dbReference type="Gene3D" id="3.30.565.10">
    <property type="entry name" value="Histidine kinase-like ATPase, C-terminal domain"/>
    <property type="match status" value="1"/>
</dbReference>
<evidence type="ECO:0000313" key="2">
    <source>
        <dbReference type="Proteomes" id="UP000534286"/>
    </source>
</evidence>
<name>A0A7W7RYV8_9ACTN</name>
<dbReference type="AlphaFoldDB" id="A0A7W7RYV8"/>
<protein>
    <submittedName>
        <fullName evidence="1">Anti-sigma regulatory factor (Ser/Thr protein kinase)</fullName>
    </submittedName>
</protein>
<dbReference type="InterPro" id="IPR036890">
    <property type="entry name" value="HATPase_C_sf"/>
</dbReference>
<reference evidence="1 2" key="1">
    <citation type="submission" date="2020-08" db="EMBL/GenBank/DDBJ databases">
        <title>Sequencing the genomes of 1000 actinobacteria strains.</title>
        <authorList>
            <person name="Klenk H.-P."/>
        </authorList>
    </citation>
    <scope>NUCLEOTIDE SEQUENCE [LARGE SCALE GENOMIC DNA]</scope>
    <source>
        <strain evidence="1 2">DSM 43023</strain>
    </source>
</reference>
<organism evidence="1 2">
    <name type="scientific">Streptosporangium album</name>
    <dbReference type="NCBI Taxonomy" id="47479"/>
    <lineage>
        <taxon>Bacteria</taxon>
        <taxon>Bacillati</taxon>
        <taxon>Actinomycetota</taxon>
        <taxon>Actinomycetes</taxon>
        <taxon>Streptosporangiales</taxon>
        <taxon>Streptosporangiaceae</taxon>
        <taxon>Streptosporangium</taxon>
    </lineage>
</organism>
<keyword evidence="2" id="KW-1185">Reference proteome</keyword>
<accession>A0A7W7RYV8</accession>
<comment type="caution">
    <text evidence="1">The sequence shown here is derived from an EMBL/GenBank/DDBJ whole genome shotgun (WGS) entry which is preliminary data.</text>
</comment>
<dbReference type="Proteomes" id="UP000534286">
    <property type="component" value="Unassembled WGS sequence"/>
</dbReference>
<proteinExistence type="predicted"/>
<gene>
    <name evidence="1" type="ORF">FHR32_005168</name>
</gene>
<dbReference type="RefSeq" id="WP_184756950.1">
    <property type="nucleotide sequence ID" value="NZ_BAABEK010000005.1"/>
</dbReference>